<name>A0AAV0YQ60_VICFA</name>
<gene>
    <name evidence="1" type="ORF">VFH_I295280</name>
</gene>
<dbReference type="Proteomes" id="UP001157006">
    <property type="component" value="Chromosome 1L"/>
</dbReference>
<organism evidence="1 2">
    <name type="scientific">Vicia faba</name>
    <name type="common">Broad bean</name>
    <name type="synonym">Faba vulgaris</name>
    <dbReference type="NCBI Taxonomy" id="3906"/>
    <lineage>
        <taxon>Eukaryota</taxon>
        <taxon>Viridiplantae</taxon>
        <taxon>Streptophyta</taxon>
        <taxon>Embryophyta</taxon>
        <taxon>Tracheophyta</taxon>
        <taxon>Spermatophyta</taxon>
        <taxon>Magnoliopsida</taxon>
        <taxon>eudicotyledons</taxon>
        <taxon>Gunneridae</taxon>
        <taxon>Pentapetalae</taxon>
        <taxon>rosids</taxon>
        <taxon>fabids</taxon>
        <taxon>Fabales</taxon>
        <taxon>Fabaceae</taxon>
        <taxon>Papilionoideae</taxon>
        <taxon>50 kb inversion clade</taxon>
        <taxon>NPAAA clade</taxon>
        <taxon>Hologalegina</taxon>
        <taxon>IRL clade</taxon>
        <taxon>Fabeae</taxon>
        <taxon>Vicia</taxon>
    </lineage>
</organism>
<reference evidence="1 2" key="1">
    <citation type="submission" date="2023-01" db="EMBL/GenBank/DDBJ databases">
        <authorList>
            <person name="Kreplak J."/>
        </authorList>
    </citation>
    <scope>NUCLEOTIDE SEQUENCE [LARGE SCALE GENOMIC DNA]</scope>
</reference>
<sequence>MDVLGRSIRRRDWGLMVNGKVKALSAGFTGSNGSGRWWPSTGSVEIYKNGTRNVLAGTGFAEESVECIVRHSDRGITVDDYDVIEFLMAWLQVMVDDDEKVIMNLIGI</sequence>
<dbReference type="AlphaFoldDB" id="A0AAV0YQ60"/>
<evidence type="ECO:0000313" key="1">
    <source>
        <dbReference type="EMBL" id="CAI8587348.1"/>
    </source>
</evidence>
<protein>
    <submittedName>
        <fullName evidence="1">Uncharacterized protein</fullName>
    </submittedName>
</protein>
<evidence type="ECO:0000313" key="2">
    <source>
        <dbReference type="Proteomes" id="UP001157006"/>
    </source>
</evidence>
<dbReference type="EMBL" id="OX451736">
    <property type="protein sequence ID" value="CAI8587348.1"/>
    <property type="molecule type" value="Genomic_DNA"/>
</dbReference>
<proteinExistence type="predicted"/>
<accession>A0AAV0YQ60</accession>
<keyword evidence="2" id="KW-1185">Reference proteome</keyword>